<keyword evidence="5" id="KW-1185">Reference proteome</keyword>
<dbReference type="Pfam" id="PF12796">
    <property type="entry name" value="Ank_2"/>
    <property type="match status" value="2"/>
</dbReference>
<feature type="repeat" description="ANK" evidence="3">
    <location>
        <begin position="229"/>
        <end position="261"/>
    </location>
</feature>
<evidence type="ECO:0000256" key="1">
    <source>
        <dbReference type="ARBA" id="ARBA00022737"/>
    </source>
</evidence>
<evidence type="ECO:0000256" key="2">
    <source>
        <dbReference type="ARBA" id="ARBA00023043"/>
    </source>
</evidence>
<dbReference type="PANTHER" id="PTHR24198">
    <property type="entry name" value="ANKYRIN REPEAT AND PROTEIN KINASE DOMAIN-CONTAINING PROTEIN"/>
    <property type="match status" value="1"/>
</dbReference>
<dbReference type="InterPro" id="IPR002110">
    <property type="entry name" value="Ankyrin_rpt"/>
</dbReference>
<evidence type="ECO:0000313" key="4">
    <source>
        <dbReference type="EMBL" id="GAA4918805.1"/>
    </source>
</evidence>
<dbReference type="Proteomes" id="UP001501436">
    <property type="component" value="Unassembled WGS sequence"/>
</dbReference>
<dbReference type="PROSITE" id="PS50088">
    <property type="entry name" value="ANK_REPEAT"/>
    <property type="match status" value="3"/>
</dbReference>
<feature type="repeat" description="ANK" evidence="3">
    <location>
        <begin position="263"/>
        <end position="295"/>
    </location>
</feature>
<dbReference type="PROSITE" id="PS50297">
    <property type="entry name" value="ANK_REP_REGION"/>
    <property type="match status" value="3"/>
</dbReference>
<sequence>MTNDFNKIRDAYHRNMFAQPAERTDVIALYRELADLNITGDGEEGLYHLAARFTDTDAIRLLNDAGVKPRPAKYGDTPLHALATTKFDLSSADLDEKAKRVYDTATILLEIGVNAKKKNDSGKLAYFDAALVYLYPMLDALGDAGIKMDVTDSEGKNLLHLICEKLVHRKTIPGAVDAAAKTVRILVDKGGIDLEDKDVYGTTPLTYAQRSGVKEIAAIISGDEEAGATGGMTLHEAVLNRDVEAVEAVINNGADLNELSDQYRSTPLMLACEYPSLPMVHLLVKAGADVNYSTGSGQTAVLQLLTKSVSNMGRGMSQDTRDIVKMLRALIDGGLDLDAVVNNEGDTALNMVCQAGYMADLNTALAGELIDAGCDINKPNTDGKTPLMSFAQRGNENKFGIAELLLDNNADTGYTDKTGNTALTYAASNSDHMSAKKIVSLLIDAGVDNVEKVNNAGQTAMDIAVQNNNEAVVKLLLV</sequence>
<dbReference type="RefSeq" id="WP_345331350.1">
    <property type="nucleotide sequence ID" value="NZ_BAABJI010000002.1"/>
</dbReference>
<dbReference type="SMART" id="SM00248">
    <property type="entry name" value="ANK"/>
    <property type="match status" value="7"/>
</dbReference>
<dbReference type="PANTHER" id="PTHR24198:SF165">
    <property type="entry name" value="ANKYRIN REPEAT-CONTAINING PROTEIN-RELATED"/>
    <property type="match status" value="1"/>
</dbReference>
<dbReference type="EMBL" id="BAABJI010000002">
    <property type="protein sequence ID" value="GAA4918805.1"/>
    <property type="molecule type" value="Genomic_DNA"/>
</dbReference>
<name>A0ABP9FW86_9SPHI</name>
<accession>A0ABP9FW86</accession>
<gene>
    <name evidence="4" type="ORF">GCM10023313_23060</name>
</gene>
<keyword evidence="2 3" id="KW-0040">ANK repeat</keyword>
<protein>
    <submittedName>
        <fullName evidence="4">Ankyrin repeat domain-containing protein</fullName>
    </submittedName>
</protein>
<reference evidence="5" key="1">
    <citation type="journal article" date="2019" name="Int. J. Syst. Evol. Microbiol.">
        <title>The Global Catalogue of Microorganisms (GCM) 10K type strain sequencing project: providing services to taxonomists for standard genome sequencing and annotation.</title>
        <authorList>
            <consortium name="The Broad Institute Genomics Platform"/>
            <consortium name="The Broad Institute Genome Sequencing Center for Infectious Disease"/>
            <person name="Wu L."/>
            <person name="Ma J."/>
        </authorList>
    </citation>
    <scope>NUCLEOTIDE SEQUENCE [LARGE SCALE GENOMIC DNA]</scope>
    <source>
        <strain evidence="5">JCM 18283</strain>
    </source>
</reference>
<proteinExistence type="predicted"/>
<dbReference type="SUPFAM" id="SSF48403">
    <property type="entry name" value="Ankyrin repeat"/>
    <property type="match status" value="2"/>
</dbReference>
<evidence type="ECO:0000313" key="5">
    <source>
        <dbReference type="Proteomes" id="UP001501436"/>
    </source>
</evidence>
<feature type="repeat" description="ANK" evidence="3">
    <location>
        <begin position="382"/>
        <end position="417"/>
    </location>
</feature>
<keyword evidence="1" id="KW-0677">Repeat</keyword>
<dbReference type="InterPro" id="IPR036770">
    <property type="entry name" value="Ankyrin_rpt-contain_sf"/>
</dbReference>
<dbReference type="Gene3D" id="1.25.40.20">
    <property type="entry name" value="Ankyrin repeat-containing domain"/>
    <property type="match status" value="4"/>
</dbReference>
<organism evidence="4 5">
    <name type="scientific">Mucilaginibacter defluvii</name>
    <dbReference type="NCBI Taxonomy" id="1196019"/>
    <lineage>
        <taxon>Bacteria</taxon>
        <taxon>Pseudomonadati</taxon>
        <taxon>Bacteroidota</taxon>
        <taxon>Sphingobacteriia</taxon>
        <taxon>Sphingobacteriales</taxon>
        <taxon>Sphingobacteriaceae</taxon>
        <taxon>Mucilaginibacter</taxon>
    </lineage>
</organism>
<comment type="caution">
    <text evidence="4">The sequence shown here is derived from an EMBL/GenBank/DDBJ whole genome shotgun (WGS) entry which is preliminary data.</text>
</comment>
<evidence type="ECO:0000256" key="3">
    <source>
        <dbReference type="PROSITE-ProRule" id="PRU00023"/>
    </source>
</evidence>